<organism evidence="1">
    <name type="scientific">Oryza sativa subsp. japonica</name>
    <name type="common">Rice</name>
    <dbReference type="NCBI Taxonomy" id="39947"/>
    <lineage>
        <taxon>Eukaryota</taxon>
        <taxon>Viridiplantae</taxon>
        <taxon>Streptophyta</taxon>
        <taxon>Embryophyta</taxon>
        <taxon>Tracheophyta</taxon>
        <taxon>Spermatophyta</taxon>
        <taxon>Magnoliopsida</taxon>
        <taxon>Liliopsida</taxon>
        <taxon>Poales</taxon>
        <taxon>Poaceae</taxon>
        <taxon>BOP clade</taxon>
        <taxon>Oryzoideae</taxon>
        <taxon>Oryzeae</taxon>
        <taxon>Oryzinae</taxon>
        <taxon>Oryza</taxon>
        <taxon>Oryza sativa</taxon>
    </lineage>
</organism>
<dbReference type="Gramene" id="Os07t0230400-01">
    <property type="protein sequence ID" value="Os07t0230400-01"/>
    <property type="gene ID" value="Os07g0230400"/>
</dbReference>
<name>A0A8J8Y839_ORYSJ</name>
<proteinExistence type="predicted"/>
<sequence>MEATEVGTHDQSGDDGGREGGELELARLVEVGTPAARRDAVWRGGETATVVVAGWCRRQARGLPAYLLGVAVARRRGRRWVTPGWCGKQRIRSPLGRIRPSSHRSGVAAVRRGLWRLGGVCAAARRAAGLEVSGGGVRPSRAAAEAARRLEAAVTATARGRGLPRRCGPPHGAGGGAARGRCAAVLPGRSAVGAALWRG</sequence>
<protein>
    <submittedName>
        <fullName evidence="1">Uncharacterized protein</fullName>
    </submittedName>
</protein>
<dbReference type="Proteomes" id="UP000007752">
    <property type="component" value="Chromosome 7"/>
</dbReference>
<dbReference type="AlphaFoldDB" id="A0A8J8Y839"/>
<reference evidence="1" key="1">
    <citation type="journal article" date="2005" name="PLoS Biol.">
        <title>The genomes of Oryza sativa: a history of duplications.</title>
        <authorList>
            <person name="Yu J."/>
            <person name="Wang J."/>
            <person name="Lin W."/>
            <person name="Li S."/>
            <person name="Li H."/>
            <person name="Zhou J."/>
            <person name="Ni P."/>
            <person name="Dong W."/>
            <person name="Hu S."/>
            <person name="Zeng C."/>
            <person name="Zhang J."/>
            <person name="Zhang Y."/>
            <person name="Li R."/>
            <person name="Xu Z."/>
            <person name="Li S."/>
            <person name="Li X."/>
            <person name="Zheng H."/>
            <person name="Cong L."/>
            <person name="Lin L."/>
            <person name="Yin J."/>
            <person name="Geng J."/>
            <person name="Li G."/>
            <person name="Shi J."/>
            <person name="Liu J."/>
            <person name="Lv H."/>
            <person name="Li J."/>
            <person name="Wang J."/>
            <person name="Deng Y."/>
            <person name="Ran L."/>
            <person name="Shi X."/>
            <person name="Wang X."/>
            <person name="Wu Q."/>
            <person name="Li C."/>
            <person name="Ren X."/>
            <person name="Wang J."/>
            <person name="Wang X."/>
            <person name="Li D."/>
            <person name="Liu D."/>
            <person name="Zhang X."/>
            <person name="Ji Z."/>
            <person name="Zhao W."/>
            <person name="Sun Y."/>
            <person name="Zhang Z."/>
            <person name="Bao J."/>
            <person name="Han Y."/>
            <person name="Dong L."/>
            <person name="Ji J."/>
            <person name="Chen P."/>
            <person name="Wu S."/>
            <person name="Liu J."/>
            <person name="Xiao Y."/>
            <person name="Bu D."/>
            <person name="Tan J."/>
            <person name="Yang L."/>
            <person name="Ye C."/>
            <person name="Zhang J."/>
            <person name="Xu J."/>
            <person name="Zhou Y."/>
            <person name="Yu Y."/>
            <person name="Zhang B."/>
            <person name="Zhuang S."/>
            <person name="Wei H."/>
            <person name="Liu B."/>
            <person name="Lei M."/>
            <person name="Yu H."/>
            <person name="Li Y."/>
            <person name="Xu H."/>
            <person name="Wei S."/>
            <person name="He X."/>
            <person name="Fang L."/>
            <person name="Zhang Z."/>
            <person name="Zhang Y."/>
            <person name="Huang X."/>
            <person name="Su Z."/>
            <person name="Tong W."/>
            <person name="Li J."/>
            <person name="Tong Z."/>
            <person name="Li S."/>
            <person name="Ye J."/>
            <person name="Wang L."/>
            <person name="Fang L."/>
            <person name="Lei T."/>
            <person name="Chen C."/>
            <person name="Chen H."/>
            <person name="Xu Z."/>
            <person name="Li H."/>
            <person name="Huang H."/>
            <person name="Zhang F."/>
            <person name="Xu H."/>
            <person name="Li N."/>
            <person name="Zhao C."/>
            <person name="Li S."/>
            <person name="Dong L."/>
            <person name="Huang Y."/>
            <person name="Li L."/>
            <person name="Xi Y."/>
            <person name="Qi Q."/>
            <person name="Li W."/>
            <person name="Zhang B."/>
            <person name="Hu W."/>
            <person name="Zhang Y."/>
            <person name="Tian X."/>
            <person name="Jiao Y."/>
            <person name="Liang X."/>
            <person name="Jin J."/>
            <person name="Gao L."/>
            <person name="Zheng W."/>
            <person name="Hao B."/>
            <person name="Liu S."/>
            <person name="Wang W."/>
            <person name="Yuan L."/>
            <person name="Cao M."/>
            <person name="McDermott J."/>
            <person name="Samudrala R."/>
            <person name="Wang J."/>
            <person name="Wong G.K."/>
            <person name="Yang H."/>
        </authorList>
    </citation>
    <scope>NUCLEOTIDE SEQUENCE [LARGE SCALE GENOMIC DNA]</scope>
</reference>
<accession>A0A8J8Y839</accession>
<evidence type="ECO:0000313" key="1">
    <source>
        <dbReference type="EMBL" id="EEE66837.1"/>
    </source>
</evidence>
<dbReference type="HOGENOM" id="CLU_1374227_0_0_1"/>
<gene>
    <name evidence="1" type="ORF">OsJ_23614</name>
</gene>
<dbReference type="EMBL" id="CM000144">
    <property type="protein sequence ID" value="EEE66837.1"/>
    <property type="molecule type" value="Genomic_DNA"/>
</dbReference>
<reference evidence="1" key="2">
    <citation type="submission" date="2008-12" db="EMBL/GenBank/DDBJ databases">
        <title>Improved gene annotation of the rice (Oryza sativa) genomes.</title>
        <authorList>
            <person name="Wang J."/>
            <person name="Li R."/>
            <person name="Fan W."/>
            <person name="Huang Q."/>
            <person name="Zhang J."/>
            <person name="Zhou Y."/>
            <person name="Hu Y."/>
            <person name="Zi S."/>
            <person name="Li J."/>
            <person name="Ni P."/>
            <person name="Zheng H."/>
            <person name="Zhang Y."/>
            <person name="Zhao M."/>
            <person name="Hao Q."/>
            <person name="McDermott J."/>
            <person name="Samudrala R."/>
            <person name="Kristiansen K."/>
            <person name="Wong G.K.-S."/>
        </authorList>
    </citation>
    <scope>NUCLEOTIDE SEQUENCE</scope>
</reference>